<dbReference type="Pfam" id="PF20155">
    <property type="entry name" value="TMP_3"/>
    <property type="match status" value="1"/>
</dbReference>
<name>A0ABW5EYY2_9BURK</name>
<evidence type="ECO:0000256" key="1">
    <source>
        <dbReference type="SAM" id="Coils"/>
    </source>
</evidence>
<keyword evidence="6" id="KW-1185">Reference proteome</keyword>
<feature type="transmembrane region" description="Helical" evidence="3">
    <location>
        <begin position="996"/>
        <end position="1017"/>
    </location>
</feature>
<reference evidence="6" key="1">
    <citation type="journal article" date="2019" name="Int. J. Syst. Evol. Microbiol.">
        <title>The Global Catalogue of Microorganisms (GCM) 10K type strain sequencing project: providing services to taxonomists for standard genome sequencing and annotation.</title>
        <authorList>
            <consortium name="The Broad Institute Genomics Platform"/>
            <consortium name="The Broad Institute Genome Sequencing Center for Infectious Disease"/>
            <person name="Wu L."/>
            <person name="Ma J."/>
        </authorList>
    </citation>
    <scope>NUCLEOTIDE SEQUENCE [LARGE SCALE GENOMIC DNA]</scope>
    <source>
        <strain evidence="6">CCUG 62793</strain>
    </source>
</reference>
<feature type="non-terminal residue" evidence="5">
    <location>
        <position position="1031"/>
    </location>
</feature>
<dbReference type="EMBL" id="JBHUIG010000052">
    <property type="protein sequence ID" value="MFD2323133.1"/>
    <property type="molecule type" value="Genomic_DNA"/>
</dbReference>
<evidence type="ECO:0000313" key="6">
    <source>
        <dbReference type="Proteomes" id="UP001597287"/>
    </source>
</evidence>
<protein>
    <submittedName>
        <fullName evidence="5">Tape measure protein</fullName>
    </submittedName>
</protein>
<organism evidence="5 6">
    <name type="scientific">Delftia deserti</name>
    <dbReference type="NCBI Taxonomy" id="1651218"/>
    <lineage>
        <taxon>Bacteria</taxon>
        <taxon>Pseudomonadati</taxon>
        <taxon>Pseudomonadota</taxon>
        <taxon>Betaproteobacteria</taxon>
        <taxon>Burkholderiales</taxon>
        <taxon>Comamonadaceae</taxon>
        <taxon>Delftia</taxon>
    </lineage>
</organism>
<dbReference type="InterPro" id="IPR053058">
    <property type="entry name" value="Mulikevirus_tape_measure"/>
</dbReference>
<feature type="domain" description="Tape measure protein N-terminal" evidence="4">
    <location>
        <begin position="262"/>
        <end position="424"/>
    </location>
</feature>
<accession>A0ABW5EYY2</accession>
<feature type="coiled-coil region" evidence="1">
    <location>
        <begin position="515"/>
        <end position="542"/>
    </location>
</feature>
<comment type="caution">
    <text evidence="5">The sequence shown here is derived from an EMBL/GenBank/DDBJ whole genome shotgun (WGS) entry which is preliminary data.</text>
</comment>
<keyword evidence="3" id="KW-0812">Transmembrane</keyword>
<dbReference type="InterPro" id="IPR013491">
    <property type="entry name" value="Tape_meas_N"/>
</dbReference>
<dbReference type="PANTHER" id="PTHR38812:SF2">
    <property type="entry name" value="MU-LIKE PROPHAGE FLUMU PROTEIN GP42"/>
    <property type="match status" value="1"/>
</dbReference>
<keyword evidence="1" id="KW-0175">Coiled coil</keyword>
<gene>
    <name evidence="5" type="ORF">ACFSPV_31085</name>
</gene>
<feature type="region of interest" description="Disordered" evidence="2">
    <location>
        <begin position="52"/>
        <end position="81"/>
    </location>
</feature>
<evidence type="ECO:0000256" key="3">
    <source>
        <dbReference type="SAM" id="Phobius"/>
    </source>
</evidence>
<evidence type="ECO:0000313" key="5">
    <source>
        <dbReference type="EMBL" id="MFD2323133.1"/>
    </source>
</evidence>
<dbReference type="PANTHER" id="PTHR38812">
    <property type="entry name" value="MU-LIKE PROPHAGE FLUMU PROTEIN GP42"/>
    <property type="match status" value="1"/>
</dbReference>
<dbReference type="NCBIfam" id="TIGR02675">
    <property type="entry name" value="tape_meas_nterm"/>
    <property type="match status" value="1"/>
</dbReference>
<evidence type="ECO:0000256" key="2">
    <source>
        <dbReference type="SAM" id="MobiDB-lite"/>
    </source>
</evidence>
<feature type="coiled-coil region" evidence="1">
    <location>
        <begin position="737"/>
        <end position="787"/>
    </location>
</feature>
<evidence type="ECO:0000259" key="4">
    <source>
        <dbReference type="Pfam" id="PF20155"/>
    </source>
</evidence>
<keyword evidence="3" id="KW-1133">Transmembrane helix</keyword>
<keyword evidence="3" id="KW-0472">Membrane</keyword>
<dbReference type="Proteomes" id="UP001597287">
    <property type="component" value="Unassembled WGS sequence"/>
</dbReference>
<sequence>MSEELGAINFKADTTDLVRAEVALTKLADAGPKVERAIDGVEKAAAKTGRSLKSLGEGSGRSLDDVGRSAPQAADGIGRVARSADDAKRSLAGMRDSAAGLSGVSSAAAQAAQGLRASATSVQEMQAAVRAATVTAQSLAAEMARVVPSVQAVIKAQADASKAALEMGLSFKTAGDQIKGFGTAAQQAAGQSREGADGVKSLADASGGLSANMGLAVRGIQAFLALQVVNWAKDSAVALYDASAAAERLRIGLDFSSVRGSAAEIAYLRKTTFDLGLAFDSTAKAYQQFSAAARGTALEGEKSRAIFEAVAKASAVMGLSAENTSGVLLALQQMISKGTVQSEELRGQLGERLPGAFQTAARAMGVTTAELGKLLEQGKVVAEDFLPKFARELESSLGGAAEKAANRLDAAVNRFNTAWEKLKQTAGDSGVSQALAKEMNAIGRDMTAISDAIENSSKRGSGALEALGTGAAVAAGRAGFASLNLVANALNGTINTLTGGVLGLRTDLALLPDSLRTNAEQLAILQAKSKDAEENLSHLQSLGGQFGKETWYKNEVERARAVAEEYRAALGQKKALMGVEEAPTGGINIGAFPSRGSHANYERERAEAEKGVLAISARQNGVTKQFLSDLAAVEKAFATGVYGTGAEAAKTYAAEVTKLNIARYESTKEGKEAAKAAKAGASAAHEEESTYARLVATINAKIAANDAELFAGGRLSDSEKLRIQLQAQLEAGSKKMSAAHKAEALRLLEKLKSQEQEEKAIKRAITLNDQQLAMRQEQAEAEAEMQRRVDAVRMSLHSYTESVKDSVEMTELELRTIGMTNSERTVLIEQLRIEQDLRKRIQEIQNAPYQSQEARQADIDKATEAALQAKLNAQRRVFVSEWDKTSQMVSDTLTDYIMRGGENAAEYLKRLFSTLVLQPVVQAVVGGLIGGGGAGGAAATSLLGSGASGLVSNLLFGGMSLTTVGSSIGAGIMATLTGSTLGGAGAAGILAGGSSALGMFGGALPYLGAGLALISLIKSFDKSGTPHYGAD</sequence>
<dbReference type="RefSeq" id="WP_386849679.1">
    <property type="nucleotide sequence ID" value="NZ_JBHUIG010000052.1"/>
</dbReference>
<proteinExistence type="predicted"/>